<sequence>MLPSKLVAWALRFRHVEIYLAIGVAPIWEVWLMHHGKKRLRLLSCEDKQTLIDIVRQAKRDATWGAQYVAA</sequence>
<dbReference type="EMBL" id="SJPF01000001">
    <property type="protein sequence ID" value="TWT38690.1"/>
    <property type="molecule type" value="Genomic_DNA"/>
</dbReference>
<evidence type="ECO:0000313" key="2">
    <source>
        <dbReference type="EMBL" id="TWT38690.1"/>
    </source>
</evidence>
<dbReference type="Proteomes" id="UP000318878">
    <property type="component" value="Unassembled WGS sequence"/>
</dbReference>
<gene>
    <name evidence="2" type="ORF">Enr8_03840</name>
</gene>
<evidence type="ECO:0000256" key="1">
    <source>
        <dbReference type="SAM" id="Phobius"/>
    </source>
</evidence>
<organism evidence="2 3">
    <name type="scientific">Blastopirellula retiformator</name>
    <dbReference type="NCBI Taxonomy" id="2527970"/>
    <lineage>
        <taxon>Bacteria</taxon>
        <taxon>Pseudomonadati</taxon>
        <taxon>Planctomycetota</taxon>
        <taxon>Planctomycetia</taxon>
        <taxon>Pirellulales</taxon>
        <taxon>Pirellulaceae</taxon>
        <taxon>Blastopirellula</taxon>
    </lineage>
</organism>
<proteinExistence type="predicted"/>
<accession>A0A5C5VL94</accession>
<evidence type="ECO:0000313" key="3">
    <source>
        <dbReference type="Proteomes" id="UP000318878"/>
    </source>
</evidence>
<dbReference type="RefSeq" id="WP_146428922.1">
    <property type="nucleotide sequence ID" value="NZ_SJPF01000001.1"/>
</dbReference>
<keyword evidence="1" id="KW-0812">Transmembrane</keyword>
<name>A0A5C5VL94_9BACT</name>
<keyword evidence="3" id="KW-1185">Reference proteome</keyword>
<comment type="caution">
    <text evidence="2">The sequence shown here is derived from an EMBL/GenBank/DDBJ whole genome shotgun (WGS) entry which is preliminary data.</text>
</comment>
<dbReference type="AlphaFoldDB" id="A0A5C5VL94"/>
<keyword evidence="1" id="KW-0472">Membrane</keyword>
<keyword evidence="1" id="KW-1133">Transmembrane helix</keyword>
<feature type="transmembrane region" description="Helical" evidence="1">
    <location>
        <begin position="12"/>
        <end position="32"/>
    </location>
</feature>
<reference evidence="2 3" key="1">
    <citation type="submission" date="2019-02" db="EMBL/GenBank/DDBJ databases">
        <title>Deep-cultivation of Planctomycetes and their phenomic and genomic characterization uncovers novel biology.</title>
        <authorList>
            <person name="Wiegand S."/>
            <person name="Jogler M."/>
            <person name="Boedeker C."/>
            <person name="Pinto D."/>
            <person name="Vollmers J."/>
            <person name="Rivas-Marin E."/>
            <person name="Kohn T."/>
            <person name="Peeters S.H."/>
            <person name="Heuer A."/>
            <person name="Rast P."/>
            <person name="Oberbeckmann S."/>
            <person name="Bunk B."/>
            <person name="Jeske O."/>
            <person name="Meyerdierks A."/>
            <person name="Storesund J.E."/>
            <person name="Kallscheuer N."/>
            <person name="Luecker S."/>
            <person name="Lage O.M."/>
            <person name="Pohl T."/>
            <person name="Merkel B.J."/>
            <person name="Hornburger P."/>
            <person name="Mueller R.-W."/>
            <person name="Bruemmer F."/>
            <person name="Labrenz M."/>
            <person name="Spormann A.M."/>
            <person name="Op Den Camp H."/>
            <person name="Overmann J."/>
            <person name="Amann R."/>
            <person name="Jetten M.S.M."/>
            <person name="Mascher T."/>
            <person name="Medema M.H."/>
            <person name="Devos D.P."/>
            <person name="Kaster A.-K."/>
            <person name="Ovreas L."/>
            <person name="Rohde M."/>
            <person name="Galperin M.Y."/>
            <person name="Jogler C."/>
        </authorList>
    </citation>
    <scope>NUCLEOTIDE SEQUENCE [LARGE SCALE GENOMIC DNA]</scope>
    <source>
        <strain evidence="2 3">Enr8</strain>
    </source>
</reference>
<protein>
    <submittedName>
        <fullName evidence="2">Uncharacterized protein</fullName>
    </submittedName>
</protein>